<dbReference type="InterPro" id="IPR000109">
    <property type="entry name" value="POT_fam"/>
</dbReference>
<keyword evidence="5 6" id="KW-0472">Membrane</keyword>
<feature type="transmembrane region" description="Helical" evidence="6">
    <location>
        <begin position="62"/>
        <end position="80"/>
    </location>
</feature>
<organism evidence="7 8">
    <name type="scientific">Corchorus olitorius</name>
    <dbReference type="NCBI Taxonomy" id="93759"/>
    <lineage>
        <taxon>Eukaryota</taxon>
        <taxon>Viridiplantae</taxon>
        <taxon>Streptophyta</taxon>
        <taxon>Embryophyta</taxon>
        <taxon>Tracheophyta</taxon>
        <taxon>Spermatophyta</taxon>
        <taxon>Magnoliopsida</taxon>
        <taxon>eudicotyledons</taxon>
        <taxon>Gunneridae</taxon>
        <taxon>Pentapetalae</taxon>
        <taxon>rosids</taxon>
        <taxon>malvids</taxon>
        <taxon>Malvales</taxon>
        <taxon>Malvaceae</taxon>
        <taxon>Grewioideae</taxon>
        <taxon>Apeibeae</taxon>
        <taxon>Corchorus</taxon>
    </lineage>
</organism>
<evidence type="ECO:0000313" key="7">
    <source>
        <dbReference type="EMBL" id="OMO74870.1"/>
    </source>
</evidence>
<comment type="subcellular location">
    <subcellularLocation>
        <location evidence="1">Membrane</location>
        <topology evidence="1">Multi-pass membrane protein</topology>
    </subcellularLocation>
</comment>
<feature type="transmembrane region" description="Helical" evidence="6">
    <location>
        <begin position="361"/>
        <end position="381"/>
    </location>
</feature>
<protein>
    <submittedName>
        <fullName evidence="7">Proton-dependent oligopeptide transporter family</fullName>
    </submittedName>
</protein>
<dbReference type="OrthoDB" id="8904098at2759"/>
<evidence type="ECO:0000313" key="8">
    <source>
        <dbReference type="Proteomes" id="UP000187203"/>
    </source>
</evidence>
<feature type="transmembrane region" description="Helical" evidence="6">
    <location>
        <begin position="177"/>
        <end position="202"/>
    </location>
</feature>
<dbReference type="AlphaFoldDB" id="A0A1R3HX61"/>
<comment type="caution">
    <text evidence="7">The sequence shown here is derived from an EMBL/GenBank/DDBJ whole genome shotgun (WGS) entry which is preliminary data.</text>
</comment>
<feature type="transmembrane region" description="Helical" evidence="6">
    <location>
        <begin position="525"/>
        <end position="548"/>
    </location>
</feature>
<dbReference type="GO" id="GO:0022857">
    <property type="term" value="F:transmembrane transporter activity"/>
    <property type="evidence" value="ECO:0007669"/>
    <property type="project" value="InterPro"/>
</dbReference>
<dbReference type="PANTHER" id="PTHR11654">
    <property type="entry name" value="OLIGOPEPTIDE TRANSPORTER-RELATED"/>
    <property type="match status" value="1"/>
</dbReference>
<dbReference type="GO" id="GO:0016020">
    <property type="term" value="C:membrane"/>
    <property type="evidence" value="ECO:0007669"/>
    <property type="project" value="UniProtKB-SubCell"/>
</dbReference>
<gene>
    <name evidence="7" type="ORF">COLO4_26436</name>
</gene>
<comment type="similarity">
    <text evidence="2">Belongs to the major facilitator superfamily. Proton-dependent oligopeptide transporter (POT/PTR) (TC 2.A.17) family.</text>
</comment>
<keyword evidence="3 6" id="KW-0812">Transmembrane</keyword>
<feature type="transmembrane region" description="Helical" evidence="6">
    <location>
        <begin position="451"/>
        <end position="473"/>
    </location>
</feature>
<evidence type="ECO:0000256" key="3">
    <source>
        <dbReference type="ARBA" id="ARBA00022692"/>
    </source>
</evidence>
<accession>A0A1R3HX61</accession>
<evidence type="ECO:0000256" key="5">
    <source>
        <dbReference type="ARBA" id="ARBA00023136"/>
    </source>
</evidence>
<feature type="transmembrane region" description="Helical" evidence="6">
    <location>
        <begin position="402"/>
        <end position="422"/>
    </location>
</feature>
<feature type="transmembrane region" description="Helical" evidence="6">
    <location>
        <begin position="21"/>
        <end position="50"/>
    </location>
</feature>
<dbReference type="Gene3D" id="1.20.1250.20">
    <property type="entry name" value="MFS general substrate transporter like domains"/>
    <property type="match status" value="1"/>
</dbReference>
<dbReference type="EMBL" id="AWUE01019240">
    <property type="protein sequence ID" value="OMO74870.1"/>
    <property type="molecule type" value="Genomic_DNA"/>
</dbReference>
<dbReference type="Proteomes" id="UP000187203">
    <property type="component" value="Unassembled WGS sequence"/>
</dbReference>
<feature type="transmembrane region" description="Helical" evidence="6">
    <location>
        <begin position="320"/>
        <end position="341"/>
    </location>
</feature>
<reference evidence="8" key="1">
    <citation type="submission" date="2013-09" db="EMBL/GenBank/DDBJ databases">
        <title>Corchorus olitorius genome sequencing.</title>
        <authorList>
            <person name="Alam M."/>
            <person name="Haque M.S."/>
            <person name="Islam M.S."/>
            <person name="Emdad E.M."/>
            <person name="Islam M.M."/>
            <person name="Ahmed B."/>
            <person name="Halim A."/>
            <person name="Hossen Q.M.M."/>
            <person name="Hossain M.Z."/>
            <person name="Ahmed R."/>
            <person name="Khan M.M."/>
            <person name="Islam R."/>
            <person name="Rashid M.M."/>
            <person name="Khan S.A."/>
            <person name="Rahman M.S."/>
            <person name="Alam M."/>
            <person name="Yahiya A.S."/>
            <person name="Khan M.S."/>
            <person name="Azam M.S."/>
            <person name="Haque T."/>
            <person name="Lashkar M.Z.H."/>
            <person name="Akhand A.I."/>
            <person name="Morshed G."/>
            <person name="Roy S."/>
            <person name="Uddin K.S."/>
            <person name="Rabeya T."/>
            <person name="Hossain A.S."/>
            <person name="Chowdhury A."/>
            <person name="Snigdha A.R."/>
            <person name="Mortoza M.S."/>
            <person name="Matin S.A."/>
            <person name="Hoque S.M.E."/>
            <person name="Islam M.K."/>
            <person name="Roy D.K."/>
            <person name="Haider R."/>
            <person name="Moosa M.M."/>
            <person name="Elias S.M."/>
            <person name="Hasan A.M."/>
            <person name="Jahan S."/>
            <person name="Shafiuddin M."/>
            <person name="Mahmood N."/>
            <person name="Shommy N.S."/>
        </authorList>
    </citation>
    <scope>NUCLEOTIDE SEQUENCE [LARGE SCALE GENOMIC DNA]</scope>
    <source>
        <strain evidence="8">cv. O-4</strain>
    </source>
</reference>
<evidence type="ECO:0000256" key="1">
    <source>
        <dbReference type="ARBA" id="ARBA00004141"/>
    </source>
</evidence>
<keyword evidence="4 6" id="KW-1133">Transmembrane helix</keyword>
<dbReference type="InterPro" id="IPR036259">
    <property type="entry name" value="MFS_trans_sf"/>
</dbReference>
<keyword evidence="8" id="KW-1185">Reference proteome</keyword>
<evidence type="ECO:0000256" key="4">
    <source>
        <dbReference type="ARBA" id="ARBA00022989"/>
    </source>
</evidence>
<evidence type="ECO:0000256" key="2">
    <source>
        <dbReference type="ARBA" id="ARBA00005982"/>
    </source>
</evidence>
<evidence type="ECO:0000256" key="6">
    <source>
        <dbReference type="SAM" id="Phobius"/>
    </source>
</evidence>
<dbReference type="Pfam" id="PF00854">
    <property type="entry name" value="PTR2"/>
    <property type="match status" value="1"/>
</dbReference>
<proteinExistence type="inferred from homology"/>
<name>A0A1R3HX61_9ROSI</name>
<sequence>MGIFSYFKSKPKQERKAGGNRAALFVYATEALENMAFISNAVSLVTYFFGYMNFSLTKSATTLTNFMGTSFLLALFGGFISDTFLSRFKTCVLFGCIELVGYALLAIQAHFHQLRPPPCKGSANHECVAADGGQVVMFFTGLYLVALGTSGMKAGLPTLGADQFDDKDPKESVQLSSYFNWFLLSLTVGGIFGVTIVVWISTNQGWDWAFGVCTVAILAAIVFVTMGKSLYRNNVPKGSPLLRIIQVFVVTIKNRKLPIPEMADELYQVHDNEAGVQNEILPRTDQFRFLDRAAIFSQASISPAGPWRLCTVTQVEETKILIRMLPIILSTVFMNTCLAQLQTFTIQQSTTMDTNLLGFKVPGPSIPVIPLVFMFISIPIYDRIFVPIARKFTGIPTGIRHLQRVGVGLVLSAVSMGVAGLVERKRKSVALEHNMVDSSQPLPMSVFWLGYQYAIFGLADMFTLIGLLEFFYAESSAGMKSLSTAISWCSLAFGFFLSSVVVEVVDKVSGGWLANNNLNRDKLDYFYWLLAAISVVNFGIYLGCASWYRYKKVDFNQGENNYDDSKAAKGKQFEMATI</sequence>
<feature type="transmembrane region" description="Helical" evidence="6">
    <location>
        <begin position="135"/>
        <end position="156"/>
    </location>
</feature>
<feature type="transmembrane region" description="Helical" evidence="6">
    <location>
        <begin position="485"/>
        <end position="505"/>
    </location>
</feature>
<dbReference type="SUPFAM" id="SSF103473">
    <property type="entry name" value="MFS general substrate transporter"/>
    <property type="match status" value="1"/>
</dbReference>
<feature type="transmembrane region" description="Helical" evidence="6">
    <location>
        <begin position="208"/>
        <end position="227"/>
    </location>
</feature>
<feature type="transmembrane region" description="Helical" evidence="6">
    <location>
        <begin position="92"/>
        <end position="111"/>
    </location>
</feature>